<dbReference type="Gene3D" id="3.90.580.10">
    <property type="entry name" value="Zinc finger, CHC2-type domain"/>
    <property type="match status" value="1"/>
</dbReference>
<reference evidence="2" key="1">
    <citation type="submission" date="2020-08" db="EMBL/GenBank/DDBJ databases">
        <title>Genome public.</title>
        <authorList>
            <person name="Liu C."/>
            <person name="Sun Q."/>
        </authorList>
    </citation>
    <scope>NUCLEOTIDE SEQUENCE</scope>
    <source>
        <strain evidence="2">NSJ-15</strain>
    </source>
</reference>
<dbReference type="InterPro" id="IPR034154">
    <property type="entry name" value="TOPRIM_DnaG/twinkle"/>
</dbReference>
<dbReference type="GO" id="GO:0043139">
    <property type="term" value="F:5'-3' DNA helicase activity"/>
    <property type="evidence" value="ECO:0007669"/>
    <property type="project" value="InterPro"/>
</dbReference>
<proteinExistence type="predicted"/>
<name>A0A8J6TRA3_9FIRM</name>
<dbReference type="CDD" id="cd01029">
    <property type="entry name" value="TOPRIM_primases"/>
    <property type="match status" value="1"/>
</dbReference>
<sequence length="610" mass="69888">MGYELKQSDILDLAHTLDGRTRQKGDELFFQYCPYCHGGQSRDKNTFSVNLQTGTFHCFRSSCGRSGHFVELARDFGYQLDFGENWREKKFKRLPQKEITVRDPAVEWLKTRGISEETTRLYHITTRKKDKSVLVFPFYNENHVLEFVKYRNTDPQRIKDHGKEFCEKDTKPILFGMDHCQGFERLVITEGQIDSLTLAECGVKNAVSVPTGCKGFTFLNYIWDWITKFSEVVVFGDHENGRITLLDELQRKLPIKVKAVREEDYLGEKDANDIYQKYGRQAILTAVENAQVVPVKCVKRLSDVKSVDLSALPKIRTGLQELDQIIGGFYFGQVILLTGRRGEGKSTLLSQLDLEAIDQGYATLIYSGELADYHVKNWMDLQAAGPDNIQVNYDENNQPVSSIPADMLHKINEWYTDLAYIYDNNILNDDSSELESLLDTIEASIQRYDIKLICIDNLMTAMDAMPGEDFYQAQSQFVKQLKKLAVKYDVVVILVAHPRKTKEAISNDDVSGSSDITNRVDVVLSYSRDENNSGWDGTLSVLKNRLTGKLTPKGQEIKLLYSGKSKRIRPASSDKGKVYGWEMKERMQLMNLDNMKSFHMEEWEDLTDEL</sequence>
<dbReference type="PANTHER" id="PTHR12873:SF0">
    <property type="entry name" value="TWINKLE MTDNA HELICASE"/>
    <property type="match status" value="1"/>
</dbReference>
<comment type="caution">
    <text evidence="2">The sequence shown here is derived from an EMBL/GenBank/DDBJ whole genome shotgun (WGS) entry which is preliminary data.</text>
</comment>
<dbReference type="PROSITE" id="PS51199">
    <property type="entry name" value="SF4_HELICASE"/>
    <property type="match status" value="1"/>
</dbReference>
<accession>A0A8J6TRA3</accession>
<dbReference type="Pfam" id="PF13481">
    <property type="entry name" value="AAA_25"/>
    <property type="match status" value="1"/>
</dbReference>
<evidence type="ECO:0000313" key="3">
    <source>
        <dbReference type="Proteomes" id="UP000632659"/>
    </source>
</evidence>
<dbReference type="SUPFAM" id="SSF52540">
    <property type="entry name" value="P-loop containing nucleoside triphosphate hydrolases"/>
    <property type="match status" value="1"/>
</dbReference>
<feature type="domain" description="SF4 helicase" evidence="1">
    <location>
        <begin position="308"/>
        <end position="575"/>
    </location>
</feature>
<evidence type="ECO:0000259" key="1">
    <source>
        <dbReference type="PROSITE" id="PS51199"/>
    </source>
</evidence>
<dbReference type="InterPro" id="IPR027417">
    <property type="entry name" value="P-loop_NTPase"/>
</dbReference>
<dbReference type="Proteomes" id="UP000632659">
    <property type="component" value="Unassembled WGS sequence"/>
</dbReference>
<dbReference type="AlphaFoldDB" id="A0A8J6TRA3"/>
<dbReference type="EMBL" id="JACRTL010000015">
    <property type="protein sequence ID" value="MBC8612099.1"/>
    <property type="molecule type" value="Genomic_DNA"/>
</dbReference>
<dbReference type="GO" id="GO:0006260">
    <property type="term" value="P:DNA replication"/>
    <property type="evidence" value="ECO:0007669"/>
    <property type="project" value="InterPro"/>
</dbReference>
<dbReference type="GO" id="GO:0008270">
    <property type="term" value="F:zinc ion binding"/>
    <property type="evidence" value="ECO:0007669"/>
    <property type="project" value="InterPro"/>
</dbReference>
<organism evidence="2 3">
    <name type="scientific">Massiliimalia timonensis</name>
    <dbReference type="NCBI Taxonomy" id="1987501"/>
    <lineage>
        <taxon>Bacteria</taxon>
        <taxon>Bacillati</taxon>
        <taxon>Bacillota</taxon>
        <taxon>Clostridia</taxon>
        <taxon>Eubacteriales</taxon>
        <taxon>Oscillospiraceae</taxon>
        <taxon>Massiliimalia</taxon>
    </lineage>
</organism>
<gene>
    <name evidence="2" type="ORF">H8702_13475</name>
</gene>
<dbReference type="PANTHER" id="PTHR12873">
    <property type="entry name" value="T7-LIKE MITOCHONDRIAL DNA HELICASE"/>
    <property type="match status" value="1"/>
</dbReference>
<dbReference type="Gene3D" id="3.40.1360.10">
    <property type="match status" value="1"/>
</dbReference>
<dbReference type="GO" id="GO:0003697">
    <property type="term" value="F:single-stranded DNA binding"/>
    <property type="evidence" value="ECO:0007669"/>
    <property type="project" value="InterPro"/>
</dbReference>
<protein>
    <submittedName>
        <fullName evidence="2">AAA family ATPase</fullName>
    </submittedName>
</protein>
<evidence type="ECO:0000313" key="2">
    <source>
        <dbReference type="EMBL" id="MBC8612099.1"/>
    </source>
</evidence>
<dbReference type="InterPro" id="IPR036977">
    <property type="entry name" value="DNA_primase_Znf_CHC2"/>
</dbReference>
<dbReference type="Gene3D" id="3.40.50.300">
    <property type="entry name" value="P-loop containing nucleotide triphosphate hydrolases"/>
    <property type="match status" value="1"/>
</dbReference>
<dbReference type="RefSeq" id="WP_154825089.1">
    <property type="nucleotide sequence ID" value="NZ_JACRTL010000015.1"/>
</dbReference>
<keyword evidence="3" id="KW-1185">Reference proteome</keyword>
<dbReference type="InterPro" id="IPR027032">
    <property type="entry name" value="Twinkle-like"/>
</dbReference>
<dbReference type="GO" id="GO:0005524">
    <property type="term" value="F:ATP binding"/>
    <property type="evidence" value="ECO:0007669"/>
    <property type="project" value="InterPro"/>
</dbReference>
<dbReference type="SUPFAM" id="SSF57783">
    <property type="entry name" value="Zinc beta-ribbon"/>
    <property type="match status" value="1"/>
</dbReference>
<dbReference type="InterPro" id="IPR007694">
    <property type="entry name" value="DNA_helicase_DnaB-like_C"/>
</dbReference>
<dbReference type="SUPFAM" id="SSF56731">
    <property type="entry name" value="DNA primase core"/>
    <property type="match status" value="1"/>
</dbReference>